<dbReference type="STRING" id="226505.SAMN05444394_3462"/>
<dbReference type="Proteomes" id="UP000185221">
    <property type="component" value="Unassembled WGS sequence"/>
</dbReference>
<keyword evidence="1" id="KW-0472">Membrane</keyword>
<feature type="transmembrane region" description="Helical" evidence="1">
    <location>
        <begin position="173"/>
        <end position="190"/>
    </location>
</feature>
<organism evidence="2 3">
    <name type="scientific">Algoriphagus halophilus</name>
    <dbReference type="NCBI Taxonomy" id="226505"/>
    <lineage>
        <taxon>Bacteria</taxon>
        <taxon>Pseudomonadati</taxon>
        <taxon>Bacteroidota</taxon>
        <taxon>Cytophagia</taxon>
        <taxon>Cytophagales</taxon>
        <taxon>Cyclobacteriaceae</taxon>
        <taxon>Algoriphagus</taxon>
    </lineage>
</organism>
<name>A0A1N6H144_9BACT</name>
<keyword evidence="3" id="KW-1185">Reference proteome</keyword>
<feature type="transmembrane region" description="Helical" evidence="1">
    <location>
        <begin position="144"/>
        <end position="167"/>
    </location>
</feature>
<proteinExistence type="predicted"/>
<dbReference type="EMBL" id="FSRC01000003">
    <property type="protein sequence ID" value="SIO13514.1"/>
    <property type="molecule type" value="Genomic_DNA"/>
</dbReference>
<gene>
    <name evidence="2" type="ORF">SAMN05444394_3462</name>
</gene>
<feature type="transmembrane region" description="Helical" evidence="1">
    <location>
        <begin position="7"/>
        <end position="27"/>
    </location>
</feature>
<evidence type="ECO:0000256" key="1">
    <source>
        <dbReference type="SAM" id="Phobius"/>
    </source>
</evidence>
<feature type="transmembrane region" description="Helical" evidence="1">
    <location>
        <begin position="73"/>
        <end position="92"/>
    </location>
</feature>
<accession>A0A1N6H144</accession>
<evidence type="ECO:0000313" key="2">
    <source>
        <dbReference type="EMBL" id="SIO13514.1"/>
    </source>
</evidence>
<dbReference type="AlphaFoldDB" id="A0A1N6H144"/>
<reference evidence="3" key="1">
    <citation type="submission" date="2016-11" db="EMBL/GenBank/DDBJ databases">
        <authorList>
            <person name="Varghese N."/>
            <person name="Submissions S."/>
        </authorList>
    </citation>
    <scope>NUCLEOTIDE SEQUENCE [LARGE SCALE GENOMIC DNA]</scope>
    <source>
        <strain evidence="3">DSM 15292</strain>
    </source>
</reference>
<protein>
    <submittedName>
        <fullName evidence="2">Uncharacterized protein</fullName>
    </submittedName>
</protein>
<feature type="transmembrane region" description="Helical" evidence="1">
    <location>
        <begin position="202"/>
        <end position="222"/>
    </location>
</feature>
<keyword evidence="1" id="KW-0812">Transmembrane</keyword>
<feature type="transmembrane region" description="Helical" evidence="1">
    <location>
        <begin position="39"/>
        <end position="61"/>
    </location>
</feature>
<dbReference type="RefSeq" id="WP_074226258.1">
    <property type="nucleotide sequence ID" value="NZ_FSRC01000003.1"/>
</dbReference>
<dbReference type="OrthoDB" id="822156at2"/>
<keyword evidence="1" id="KW-1133">Transmembrane helix</keyword>
<feature type="transmembrane region" description="Helical" evidence="1">
    <location>
        <begin position="112"/>
        <end position="132"/>
    </location>
</feature>
<evidence type="ECO:0000313" key="3">
    <source>
        <dbReference type="Proteomes" id="UP000185221"/>
    </source>
</evidence>
<sequence length="235" mass="26996">MEKAYKNIAFFFLAVTIIVFVGFYNTYFVFFPHFEGFVILHHVHGLVMILWIIILIIQPILINNRKCKWHSLVGKLSYFLMPIIVISMMLAYQRSFVNSVSEYGPVHSQSLSMLFLPLTDVLPFAIFYILAIINKRKVPIHMRFMISTAVVLVGAGLGRIFAIWLSFDFINSVFASVAVMAIVFVGLIVYDISIKKFSDNRSFLTALVIFSIPNLLLLFIPYTHWWQTLVEALAN</sequence>